<evidence type="ECO:0000313" key="2">
    <source>
        <dbReference type="EMBL" id="GAI17781.1"/>
    </source>
</evidence>
<evidence type="ECO:0000256" key="1">
    <source>
        <dbReference type="ARBA" id="ARBA00023121"/>
    </source>
</evidence>
<dbReference type="InterPro" id="IPR050270">
    <property type="entry name" value="DegV_domain_contain"/>
</dbReference>
<dbReference type="Pfam" id="PF02645">
    <property type="entry name" value="DegV"/>
    <property type="match status" value="1"/>
</dbReference>
<protein>
    <recommendedName>
        <fullName evidence="3">DegV family protein</fullName>
    </recommendedName>
</protein>
<dbReference type="EMBL" id="BARV01006903">
    <property type="protein sequence ID" value="GAI17781.1"/>
    <property type="molecule type" value="Genomic_DNA"/>
</dbReference>
<evidence type="ECO:0008006" key="3">
    <source>
        <dbReference type="Google" id="ProtNLM"/>
    </source>
</evidence>
<dbReference type="NCBIfam" id="TIGR00762">
    <property type="entry name" value="DegV"/>
    <property type="match status" value="1"/>
</dbReference>
<dbReference type="PROSITE" id="PS51482">
    <property type="entry name" value="DEGV"/>
    <property type="match status" value="1"/>
</dbReference>
<sequence>REITELKREEFINSLSTADPYPTTSQMMAPDALKVYEQAIKDGYDEILYIGLTPLISSQMNVARLAAKSVKGKIKITHYDTDLTCGSQGAMAYRALELLKQGKKVEEITAHLDNLKEEIYTVGMTGDTISLFKTGKVKRGSAKGIMVSLFNMKPIAEVNTEEGFIGIGAAFSEKSAMKKMIKEIAIRTHPDKEYDLFMADALNPELMEWYVDEIKKVRKIKQTFYWEMSGVMALSAGRGAVTATISPSLEE</sequence>
<reference evidence="2" key="1">
    <citation type="journal article" date="2014" name="Front. Microbiol.">
        <title>High frequency of phylogenetically diverse reductive dehalogenase-homologous genes in deep subseafloor sedimentary metagenomes.</title>
        <authorList>
            <person name="Kawai M."/>
            <person name="Futagami T."/>
            <person name="Toyoda A."/>
            <person name="Takaki Y."/>
            <person name="Nishi S."/>
            <person name="Hori S."/>
            <person name="Arai W."/>
            <person name="Tsubouchi T."/>
            <person name="Morono Y."/>
            <person name="Uchiyama I."/>
            <person name="Ito T."/>
            <person name="Fujiyama A."/>
            <person name="Inagaki F."/>
            <person name="Takami H."/>
        </authorList>
    </citation>
    <scope>NUCLEOTIDE SEQUENCE</scope>
    <source>
        <strain evidence="2">Expedition CK06-06</strain>
    </source>
</reference>
<proteinExistence type="predicted"/>
<dbReference type="InterPro" id="IPR003797">
    <property type="entry name" value="DegV"/>
</dbReference>
<gene>
    <name evidence="2" type="ORF">S06H3_14123</name>
</gene>
<dbReference type="Gene3D" id="3.40.50.10170">
    <property type="match status" value="1"/>
</dbReference>
<accession>X1MI76</accession>
<dbReference type="Gene3D" id="3.30.1180.10">
    <property type="match status" value="1"/>
</dbReference>
<name>X1MI76_9ZZZZ</name>
<dbReference type="AlphaFoldDB" id="X1MI76"/>
<keyword evidence="1" id="KW-0446">Lipid-binding</keyword>
<dbReference type="PANTHER" id="PTHR33434">
    <property type="entry name" value="DEGV DOMAIN-CONTAINING PROTEIN DR_1986-RELATED"/>
    <property type="match status" value="1"/>
</dbReference>
<dbReference type="GO" id="GO:0008289">
    <property type="term" value="F:lipid binding"/>
    <property type="evidence" value="ECO:0007669"/>
    <property type="project" value="UniProtKB-KW"/>
</dbReference>
<dbReference type="PANTHER" id="PTHR33434:SF8">
    <property type="entry name" value="DEGV DOMAIN-CONTAINING PROTEIN SPR1019"/>
    <property type="match status" value="1"/>
</dbReference>
<dbReference type="SUPFAM" id="SSF82549">
    <property type="entry name" value="DAK1/DegV-like"/>
    <property type="match status" value="1"/>
</dbReference>
<comment type="caution">
    <text evidence="2">The sequence shown here is derived from an EMBL/GenBank/DDBJ whole genome shotgun (WGS) entry which is preliminary data.</text>
</comment>
<dbReference type="InterPro" id="IPR043168">
    <property type="entry name" value="DegV_C"/>
</dbReference>
<feature type="non-terminal residue" evidence="2">
    <location>
        <position position="1"/>
    </location>
</feature>
<organism evidence="2">
    <name type="scientific">marine sediment metagenome</name>
    <dbReference type="NCBI Taxonomy" id="412755"/>
    <lineage>
        <taxon>unclassified sequences</taxon>
        <taxon>metagenomes</taxon>
        <taxon>ecological metagenomes</taxon>
    </lineage>
</organism>